<evidence type="ECO:0000313" key="3">
    <source>
        <dbReference type="EMBL" id="MBM6998212.1"/>
    </source>
</evidence>
<keyword evidence="1" id="KW-0238">DNA-binding</keyword>
<dbReference type="Pfam" id="PF13411">
    <property type="entry name" value="MerR_1"/>
    <property type="match status" value="1"/>
</dbReference>
<dbReference type="Gene3D" id="1.10.1660.10">
    <property type="match status" value="1"/>
</dbReference>
<gene>
    <name evidence="3" type="ORF">IM700_021300</name>
</gene>
<evidence type="ECO:0000313" key="4">
    <source>
        <dbReference type="Proteomes" id="UP001516620"/>
    </source>
</evidence>
<protein>
    <submittedName>
        <fullName evidence="3">MerR family transcriptional regulator</fullName>
    </submittedName>
</protein>
<dbReference type="SUPFAM" id="SSF46955">
    <property type="entry name" value="Putative DNA-binding domain"/>
    <property type="match status" value="1"/>
</dbReference>
<sequence length="124" mass="14557">MKYYSIGEASATYDIPESTLRYYEKKGLLPFIERDEAGRRLFSERQLALLQIVICLKTTNMPISGIRQYMEWVVEGDASIEKRLEMLVNHKKKVTEEIALMNEHLLGIDDKIERYQKQLEVESK</sequence>
<dbReference type="PROSITE" id="PS50937">
    <property type="entry name" value="HTH_MERR_2"/>
    <property type="match status" value="1"/>
</dbReference>
<dbReference type="InterPro" id="IPR000551">
    <property type="entry name" value="MerR-type_HTH_dom"/>
</dbReference>
<reference evidence="3 4" key="1">
    <citation type="submission" date="2021-01" db="EMBL/GenBank/DDBJ databases">
        <title>Paenibacillus sp.nov. isolated from the rhizosphere soil of tomato plant.</title>
        <authorList>
            <person name="Thin K.K."/>
            <person name="Zhang X."/>
            <person name="He S."/>
        </authorList>
    </citation>
    <scope>NUCLEOTIDE SEQUENCE [LARGE SCALE GENOMIC DNA]</scope>
    <source>
        <strain evidence="3 4">DXFW5</strain>
    </source>
</reference>
<dbReference type="InterPro" id="IPR047057">
    <property type="entry name" value="MerR_fam"/>
</dbReference>
<dbReference type="SMART" id="SM00422">
    <property type="entry name" value="HTH_MERR"/>
    <property type="match status" value="1"/>
</dbReference>
<organism evidence="3 4">
    <name type="scientific">Paenibacillus rhizolycopersici</name>
    <dbReference type="NCBI Taxonomy" id="2780073"/>
    <lineage>
        <taxon>Bacteria</taxon>
        <taxon>Bacillati</taxon>
        <taxon>Bacillota</taxon>
        <taxon>Bacilli</taxon>
        <taxon>Bacillales</taxon>
        <taxon>Paenibacillaceae</taxon>
        <taxon>Paenibacillus</taxon>
    </lineage>
</organism>
<proteinExistence type="predicted"/>
<comment type="caution">
    <text evidence="3">The sequence shown here is derived from an EMBL/GenBank/DDBJ whole genome shotgun (WGS) entry which is preliminary data.</text>
</comment>
<dbReference type="CDD" id="cd01109">
    <property type="entry name" value="HTH_YyaN"/>
    <property type="match status" value="1"/>
</dbReference>
<dbReference type="PANTHER" id="PTHR30204">
    <property type="entry name" value="REDOX-CYCLING DRUG-SENSING TRANSCRIPTIONAL ACTIVATOR SOXR"/>
    <property type="match status" value="1"/>
</dbReference>
<accession>A0ABS2H9Z9</accession>
<name>A0ABS2H9Z9_9BACL</name>
<dbReference type="EMBL" id="JADCNN020000030">
    <property type="protein sequence ID" value="MBM6998212.1"/>
    <property type="molecule type" value="Genomic_DNA"/>
</dbReference>
<evidence type="ECO:0000259" key="2">
    <source>
        <dbReference type="PROSITE" id="PS50937"/>
    </source>
</evidence>
<dbReference type="PANTHER" id="PTHR30204:SF82">
    <property type="entry name" value="TRANSCRIPTIONAL REGULATOR, MERR FAMILY"/>
    <property type="match status" value="1"/>
</dbReference>
<keyword evidence="4" id="KW-1185">Reference proteome</keyword>
<evidence type="ECO:0000256" key="1">
    <source>
        <dbReference type="ARBA" id="ARBA00023125"/>
    </source>
</evidence>
<dbReference type="RefSeq" id="WP_193418866.1">
    <property type="nucleotide sequence ID" value="NZ_JADCNN020000030.1"/>
</dbReference>
<feature type="domain" description="HTH merR-type" evidence="2">
    <location>
        <begin position="3"/>
        <end position="72"/>
    </location>
</feature>
<dbReference type="InterPro" id="IPR009061">
    <property type="entry name" value="DNA-bd_dom_put_sf"/>
</dbReference>
<dbReference type="Proteomes" id="UP001516620">
    <property type="component" value="Unassembled WGS sequence"/>
</dbReference>